<evidence type="ECO:0000313" key="2">
    <source>
        <dbReference type="EMBL" id="UZH56545.1"/>
    </source>
</evidence>
<feature type="signal peptide" evidence="1">
    <location>
        <begin position="1"/>
        <end position="21"/>
    </location>
</feature>
<dbReference type="EMBL" id="CP069620">
    <property type="protein sequence ID" value="UZH56545.1"/>
    <property type="molecule type" value="Genomic_DNA"/>
</dbReference>
<dbReference type="RefSeq" id="WP_265165121.1">
    <property type="nucleotide sequence ID" value="NZ_CP069620.1"/>
</dbReference>
<keyword evidence="3" id="KW-1185">Reference proteome</keyword>
<evidence type="ECO:0000256" key="1">
    <source>
        <dbReference type="SAM" id="SignalP"/>
    </source>
</evidence>
<accession>A0ABY6NUH4</accession>
<name>A0ABY6NUH4_9FLAO</name>
<gene>
    <name evidence="2" type="ORF">JRG66_06735</name>
</gene>
<evidence type="ECO:0000313" key="3">
    <source>
        <dbReference type="Proteomes" id="UP001163981"/>
    </source>
</evidence>
<dbReference type="Proteomes" id="UP001163981">
    <property type="component" value="Chromosome"/>
</dbReference>
<proteinExistence type="predicted"/>
<reference evidence="2" key="1">
    <citation type="submission" date="2021-02" db="EMBL/GenBank/DDBJ databases">
        <title>Salinimicrobium sp. nov. isolated from seawater in Tongyeong, Republic of Korea.</title>
        <authorList>
            <person name="Lee S.-J."/>
        </authorList>
    </citation>
    <scope>NUCLEOTIDE SEQUENCE</scope>
    <source>
        <strain evidence="2">HN-2-9-2</strain>
    </source>
</reference>
<sequence length="132" mass="14581">MRGKIMWFCLTCFLSVGSSQAQIRTTEAGLLPGQQLELEEFSVEFLGVTSDSRCPEQVTCIWPGEAKILLGISENGQYYEREVVIMGKRLVLTLIGDLEIHVLQLSPYPETATGIAPEAYCLSMALTLPEPI</sequence>
<feature type="chain" id="PRO_5047312599" evidence="1">
    <location>
        <begin position="22"/>
        <end position="132"/>
    </location>
</feature>
<organism evidence="2 3">
    <name type="scientific">Salinimicrobium tongyeongense</name>
    <dbReference type="NCBI Taxonomy" id="2809707"/>
    <lineage>
        <taxon>Bacteria</taxon>
        <taxon>Pseudomonadati</taxon>
        <taxon>Bacteroidota</taxon>
        <taxon>Flavobacteriia</taxon>
        <taxon>Flavobacteriales</taxon>
        <taxon>Flavobacteriaceae</taxon>
        <taxon>Salinimicrobium</taxon>
    </lineage>
</organism>
<protein>
    <submittedName>
        <fullName evidence="2">Uncharacterized protein</fullName>
    </submittedName>
</protein>
<keyword evidence="1" id="KW-0732">Signal</keyword>